<gene>
    <name evidence="2" type="ORF">Y1Q_0000891</name>
</gene>
<evidence type="ECO:0000313" key="3">
    <source>
        <dbReference type="Proteomes" id="UP000050525"/>
    </source>
</evidence>
<feature type="signal peptide" evidence="1">
    <location>
        <begin position="1"/>
        <end position="20"/>
    </location>
</feature>
<dbReference type="Proteomes" id="UP000050525">
    <property type="component" value="Unassembled WGS sequence"/>
</dbReference>
<comment type="caution">
    <text evidence="2">The sequence shown here is derived from an EMBL/GenBank/DDBJ whole genome shotgun (WGS) entry which is preliminary data.</text>
</comment>
<evidence type="ECO:0000313" key="2">
    <source>
        <dbReference type="EMBL" id="KYO34973.1"/>
    </source>
</evidence>
<evidence type="ECO:0000256" key="1">
    <source>
        <dbReference type="SAM" id="SignalP"/>
    </source>
</evidence>
<protein>
    <submittedName>
        <fullName evidence="2">Uncharacterized protein</fullName>
    </submittedName>
</protein>
<reference evidence="2 3" key="1">
    <citation type="journal article" date="2012" name="Genome Biol.">
        <title>Sequencing three crocodilian genomes to illuminate the evolution of archosaurs and amniotes.</title>
        <authorList>
            <person name="St John J.A."/>
            <person name="Braun E.L."/>
            <person name="Isberg S.R."/>
            <person name="Miles L.G."/>
            <person name="Chong A.Y."/>
            <person name="Gongora J."/>
            <person name="Dalzell P."/>
            <person name="Moran C."/>
            <person name="Bed'hom B."/>
            <person name="Abzhanov A."/>
            <person name="Burgess S.C."/>
            <person name="Cooksey A.M."/>
            <person name="Castoe T.A."/>
            <person name="Crawford N.G."/>
            <person name="Densmore L.D."/>
            <person name="Drew J.C."/>
            <person name="Edwards S.V."/>
            <person name="Faircloth B.C."/>
            <person name="Fujita M.K."/>
            <person name="Greenwold M.J."/>
            <person name="Hoffmann F.G."/>
            <person name="Howard J.M."/>
            <person name="Iguchi T."/>
            <person name="Janes D.E."/>
            <person name="Khan S.Y."/>
            <person name="Kohno S."/>
            <person name="de Koning A.J."/>
            <person name="Lance S.L."/>
            <person name="McCarthy F.M."/>
            <person name="McCormack J.E."/>
            <person name="Merchant M.E."/>
            <person name="Peterson D.G."/>
            <person name="Pollock D.D."/>
            <person name="Pourmand N."/>
            <person name="Raney B.J."/>
            <person name="Roessler K.A."/>
            <person name="Sanford J.R."/>
            <person name="Sawyer R.H."/>
            <person name="Schmidt C.J."/>
            <person name="Triplett E.W."/>
            <person name="Tuberville T.D."/>
            <person name="Venegas-Anaya M."/>
            <person name="Howard J.T."/>
            <person name="Jarvis E.D."/>
            <person name="Guillette L.J.Jr."/>
            <person name="Glenn T.C."/>
            <person name="Green R.E."/>
            <person name="Ray D.A."/>
        </authorList>
    </citation>
    <scope>NUCLEOTIDE SEQUENCE [LARGE SCALE GENOMIC DNA]</scope>
    <source>
        <strain evidence="2">KSC_2009_1</strain>
    </source>
</reference>
<organism evidence="2 3">
    <name type="scientific">Alligator mississippiensis</name>
    <name type="common">American alligator</name>
    <dbReference type="NCBI Taxonomy" id="8496"/>
    <lineage>
        <taxon>Eukaryota</taxon>
        <taxon>Metazoa</taxon>
        <taxon>Chordata</taxon>
        <taxon>Craniata</taxon>
        <taxon>Vertebrata</taxon>
        <taxon>Euteleostomi</taxon>
        <taxon>Archelosauria</taxon>
        <taxon>Archosauria</taxon>
        <taxon>Crocodylia</taxon>
        <taxon>Alligatoridae</taxon>
        <taxon>Alligatorinae</taxon>
        <taxon>Alligator</taxon>
    </lineage>
</organism>
<sequence length="66" mass="7136">MRASVLTFILTITITSPAEPFVLTQISNCKMRNHVLSQRMTLASPSVSSETASPETGFSMITLAGY</sequence>
<dbReference type="EMBL" id="AKHW03003207">
    <property type="protein sequence ID" value="KYO34973.1"/>
    <property type="molecule type" value="Genomic_DNA"/>
</dbReference>
<accession>A0A151NDT9</accession>
<proteinExistence type="predicted"/>
<feature type="chain" id="PRO_5007585970" evidence="1">
    <location>
        <begin position="21"/>
        <end position="66"/>
    </location>
</feature>
<name>A0A151NDT9_ALLMI</name>
<keyword evidence="1" id="KW-0732">Signal</keyword>
<dbReference type="AlphaFoldDB" id="A0A151NDT9"/>
<keyword evidence="3" id="KW-1185">Reference proteome</keyword>